<comment type="caution">
    <text evidence="1">The sequence shown here is derived from an EMBL/GenBank/DDBJ whole genome shotgun (WGS) entry which is preliminary data.</text>
</comment>
<dbReference type="Proteomes" id="UP001172036">
    <property type="component" value="Unassembled WGS sequence"/>
</dbReference>
<dbReference type="EMBL" id="JAOSID010000022">
    <property type="protein sequence ID" value="MDO8168273.1"/>
    <property type="molecule type" value="Genomic_DNA"/>
</dbReference>
<organism evidence="1 2">
    <name type="scientific">Candidatus Phytoplasma melaleucae</name>
    <dbReference type="NCBI Taxonomy" id="2982630"/>
    <lineage>
        <taxon>Bacteria</taxon>
        <taxon>Bacillati</taxon>
        <taxon>Mycoplasmatota</taxon>
        <taxon>Mollicutes</taxon>
        <taxon>Acholeplasmatales</taxon>
        <taxon>Acholeplasmataceae</taxon>
        <taxon>Candidatus Phytoplasma</taxon>
    </lineage>
</organism>
<proteinExistence type="predicted"/>
<sequence length="117" mass="14598">MKKEVELILLKKLKEINEDYQENKINRKEAKQKFQDFFRAKYSHLYFQQNTNSMIKKMFREHLQHIYHRTNEEIKKAYPLESFKDSEIKKEMLTFFEKRKDPEYPKNLVIEENYNLE</sequence>
<protein>
    <submittedName>
        <fullName evidence="1">Uncharacterized protein</fullName>
    </submittedName>
</protein>
<name>A0ABT9DE28_9MOLU</name>
<gene>
    <name evidence="1" type="ORF">OC680_02180</name>
</gene>
<evidence type="ECO:0000313" key="2">
    <source>
        <dbReference type="Proteomes" id="UP001172036"/>
    </source>
</evidence>
<evidence type="ECO:0000313" key="1">
    <source>
        <dbReference type="EMBL" id="MDO8168273.1"/>
    </source>
</evidence>
<feature type="non-terminal residue" evidence="1">
    <location>
        <position position="117"/>
    </location>
</feature>
<accession>A0ABT9DE28</accession>
<reference evidence="1 2" key="1">
    <citation type="journal article" date="2023" name="Int. J. Syst. Evol. Microbiol.">
        <title>The observation of taxonomic boundaries for the 16SrII and 16SrXXV phytoplasmas using genome-based delimitation.</title>
        <authorList>
            <person name="Rodrigues Jardim B."/>
            <person name="Tran-Nguyen L.T.T."/>
            <person name="Gambley C."/>
            <person name="Al-Sadi A.M."/>
            <person name="Al-Subhi A.M."/>
            <person name="Foissac X."/>
            <person name="Salar P."/>
            <person name="Cai H."/>
            <person name="Yang J.Y."/>
            <person name="Davis R."/>
            <person name="Jones L."/>
            <person name="Rodoni B."/>
            <person name="Constable F.E."/>
        </authorList>
    </citation>
    <scope>NUCLEOTIDE SEQUENCE [LARGE SCALE GENOMIC DNA]</scope>
    <source>
        <strain evidence="1">BAWM-155c</strain>
    </source>
</reference>
<keyword evidence="2" id="KW-1185">Reference proteome</keyword>